<protein>
    <submittedName>
        <fullName evidence="1">Uncharacterized protein</fullName>
    </submittedName>
</protein>
<reference evidence="1 2" key="1">
    <citation type="journal article" date="2014" name="Genome Announc.">
        <title>Draft Genome Sequence of Xylella fastidiosa Pear Leaf Scorch Strain in Taiwan.</title>
        <authorList>
            <person name="Su C.C."/>
            <person name="Deng W.L."/>
            <person name="Jan F.J."/>
            <person name="Chang C.J."/>
            <person name="Huang H."/>
            <person name="Chen J."/>
        </authorList>
    </citation>
    <scope>NUCLEOTIDE SEQUENCE [LARGE SCALE GENOMIC DNA]</scope>
    <source>
        <strain evidence="1 2">PLS229</strain>
    </source>
</reference>
<accession>Z9JI59</accession>
<evidence type="ECO:0000313" key="1">
    <source>
        <dbReference type="EMBL" id="EWS78050.1"/>
    </source>
</evidence>
<gene>
    <name evidence="1" type="ORF">AF72_07765</name>
</gene>
<dbReference type="EMBL" id="JDSQ01000011">
    <property type="protein sequence ID" value="EWS78050.1"/>
    <property type="molecule type" value="Genomic_DNA"/>
</dbReference>
<proteinExistence type="predicted"/>
<comment type="caution">
    <text evidence="1">The sequence shown here is derived from an EMBL/GenBank/DDBJ whole genome shotgun (WGS) entry which is preliminary data.</text>
</comment>
<dbReference type="Proteomes" id="UP000020406">
    <property type="component" value="Unassembled WGS sequence"/>
</dbReference>
<name>Z9JI59_9GAMM</name>
<organism evidence="1 2">
    <name type="scientific">Xylella taiwanensis</name>
    <dbReference type="NCBI Taxonomy" id="1444770"/>
    <lineage>
        <taxon>Bacteria</taxon>
        <taxon>Pseudomonadati</taxon>
        <taxon>Pseudomonadota</taxon>
        <taxon>Gammaproteobacteria</taxon>
        <taxon>Lysobacterales</taxon>
        <taxon>Lysobacteraceae</taxon>
        <taxon>Xylella</taxon>
    </lineage>
</organism>
<evidence type="ECO:0000313" key="2">
    <source>
        <dbReference type="Proteomes" id="UP000020406"/>
    </source>
</evidence>
<sequence length="105" mass="12005">MDALLDPEKAGIDDTAQDEAALVKHFVHTKVHTFPTNEKVPLKGVVRGLWCKAVTEKSDGACWDRDRVTYECVLHLQHKPEEEHLCQAEQQERRLDHIDTARHAP</sequence>
<dbReference type="AlphaFoldDB" id="Z9JI59"/>
<dbReference type="eggNOG" id="COG4644">
    <property type="taxonomic scope" value="Bacteria"/>
</dbReference>